<dbReference type="EMBL" id="KV002496">
    <property type="protein sequence ID" value="KZV37757.1"/>
    <property type="molecule type" value="Genomic_DNA"/>
</dbReference>
<dbReference type="AlphaFoldDB" id="A0A2Z7BZS4"/>
<evidence type="ECO:0000313" key="1">
    <source>
        <dbReference type="EMBL" id="KZV37757.1"/>
    </source>
</evidence>
<name>A0A2Z7BZS4_9LAMI</name>
<gene>
    <name evidence="1" type="ORF">F511_24538</name>
</gene>
<accession>A0A2Z7BZS4</accession>
<dbReference type="OrthoDB" id="3934549at2759"/>
<organism evidence="1 2">
    <name type="scientific">Dorcoceras hygrometricum</name>
    <dbReference type="NCBI Taxonomy" id="472368"/>
    <lineage>
        <taxon>Eukaryota</taxon>
        <taxon>Viridiplantae</taxon>
        <taxon>Streptophyta</taxon>
        <taxon>Embryophyta</taxon>
        <taxon>Tracheophyta</taxon>
        <taxon>Spermatophyta</taxon>
        <taxon>Magnoliopsida</taxon>
        <taxon>eudicotyledons</taxon>
        <taxon>Gunneridae</taxon>
        <taxon>Pentapetalae</taxon>
        <taxon>asterids</taxon>
        <taxon>lamiids</taxon>
        <taxon>Lamiales</taxon>
        <taxon>Gesneriaceae</taxon>
        <taxon>Didymocarpoideae</taxon>
        <taxon>Trichosporeae</taxon>
        <taxon>Loxocarpinae</taxon>
        <taxon>Dorcoceras</taxon>
    </lineage>
</organism>
<sequence length="143" mass="15959">MINSSYICSAVGSQYKQSAVGLVFMEWAAGLAMETSKVESAISPGTTNLKPSLTGHDNSADLIEIFDLKGPYYTLTMTDWFLQALSVIPRRSWGDVARLFTMIRWVSPKMWFRSHKCCEPTASCIPEPLRVTQVPVSQFPYGN</sequence>
<reference evidence="1 2" key="1">
    <citation type="journal article" date="2015" name="Proc. Natl. Acad. Sci. U.S.A.">
        <title>The resurrection genome of Boea hygrometrica: A blueprint for survival of dehydration.</title>
        <authorList>
            <person name="Xiao L."/>
            <person name="Yang G."/>
            <person name="Zhang L."/>
            <person name="Yang X."/>
            <person name="Zhao S."/>
            <person name="Ji Z."/>
            <person name="Zhou Q."/>
            <person name="Hu M."/>
            <person name="Wang Y."/>
            <person name="Chen M."/>
            <person name="Xu Y."/>
            <person name="Jin H."/>
            <person name="Xiao X."/>
            <person name="Hu G."/>
            <person name="Bao F."/>
            <person name="Hu Y."/>
            <person name="Wan P."/>
            <person name="Li L."/>
            <person name="Deng X."/>
            <person name="Kuang T."/>
            <person name="Xiang C."/>
            <person name="Zhu J.K."/>
            <person name="Oliver M.J."/>
            <person name="He Y."/>
        </authorList>
    </citation>
    <scope>NUCLEOTIDE SEQUENCE [LARGE SCALE GENOMIC DNA]</scope>
    <source>
        <strain evidence="2">cv. XS01</strain>
    </source>
</reference>
<keyword evidence="2" id="KW-1185">Reference proteome</keyword>
<evidence type="ECO:0000313" key="2">
    <source>
        <dbReference type="Proteomes" id="UP000250235"/>
    </source>
</evidence>
<dbReference type="Proteomes" id="UP000250235">
    <property type="component" value="Unassembled WGS sequence"/>
</dbReference>
<protein>
    <submittedName>
        <fullName evidence="1">Uncharacterized protein</fullName>
    </submittedName>
</protein>
<proteinExistence type="predicted"/>